<dbReference type="Gene3D" id="3.40.190.290">
    <property type="match status" value="1"/>
</dbReference>
<feature type="domain" description="HTH lysR-type" evidence="5">
    <location>
        <begin position="3"/>
        <end position="60"/>
    </location>
</feature>
<keyword evidence="2" id="KW-0805">Transcription regulation</keyword>
<proteinExistence type="inferred from homology"/>
<evidence type="ECO:0000313" key="7">
    <source>
        <dbReference type="Proteomes" id="UP000091926"/>
    </source>
</evidence>
<dbReference type="InterPro" id="IPR050950">
    <property type="entry name" value="HTH-type_LysR_regulators"/>
</dbReference>
<evidence type="ECO:0000313" key="6">
    <source>
        <dbReference type="EMBL" id="ANN76624.1"/>
    </source>
</evidence>
<dbReference type="GO" id="GO:0003700">
    <property type="term" value="F:DNA-binding transcription factor activity"/>
    <property type="evidence" value="ECO:0007669"/>
    <property type="project" value="InterPro"/>
</dbReference>
<dbReference type="Pfam" id="PF00126">
    <property type="entry name" value="HTH_1"/>
    <property type="match status" value="1"/>
</dbReference>
<accession>A0A193GBH1</accession>
<dbReference type="FunFam" id="1.10.10.10:FF:000001">
    <property type="entry name" value="LysR family transcriptional regulator"/>
    <property type="match status" value="1"/>
</dbReference>
<dbReference type="SUPFAM" id="SSF53850">
    <property type="entry name" value="Periplasmic binding protein-like II"/>
    <property type="match status" value="1"/>
</dbReference>
<dbReference type="PANTHER" id="PTHR30419:SF8">
    <property type="entry name" value="NITROGEN ASSIMILATION TRANSCRIPTIONAL ACTIVATOR-RELATED"/>
    <property type="match status" value="1"/>
</dbReference>
<dbReference type="InterPro" id="IPR036390">
    <property type="entry name" value="WH_DNA-bd_sf"/>
</dbReference>
<dbReference type="AlphaFoldDB" id="A0A193GBH1"/>
<keyword evidence="7" id="KW-1185">Reference proteome</keyword>
<dbReference type="RefSeq" id="WP_066654774.1">
    <property type="nucleotide sequence ID" value="NZ_CBCSCL010000016.1"/>
</dbReference>
<dbReference type="Pfam" id="PF03466">
    <property type="entry name" value="LysR_substrate"/>
    <property type="match status" value="1"/>
</dbReference>
<dbReference type="InterPro" id="IPR036388">
    <property type="entry name" value="WH-like_DNA-bd_sf"/>
</dbReference>
<keyword evidence="4" id="KW-0804">Transcription</keyword>
<keyword evidence="3" id="KW-0238">DNA-binding</keyword>
<reference evidence="6 7" key="1">
    <citation type="submission" date="2016-06" db="EMBL/GenBank/DDBJ databases">
        <title>Complete genome sequences of Bordetella bronchialis and Bordetella flabilis.</title>
        <authorList>
            <person name="LiPuma J.J."/>
            <person name="Spilker T."/>
        </authorList>
    </citation>
    <scope>NUCLEOTIDE SEQUENCE [LARGE SCALE GENOMIC DNA]</scope>
    <source>
        <strain evidence="6 7">AU10664</strain>
    </source>
</reference>
<comment type="similarity">
    <text evidence="1">Belongs to the LysR transcriptional regulatory family.</text>
</comment>
<dbReference type="Proteomes" id="UP000091926">
    <property type="component" value="Chromosome"/>
</dbReference>
<sequence length="298" mass="31690">MDISLRDLSYFLAVVTHGHLGRAASACAVTQPALSKSLKRLEDETGIPLFDRAGRAIRPTSAGLAFAEHARKVVNQYEDAVRHAEGLRAGTGGLLRLGATAATMDTVIMPVLEVLLPAQPGLRVALTLGLSDELPDRVEQGDLDLAVAPADATRGGVLRHEAVGQDVLRLVAGRRNPLFAQKTIGLPDLAGQRWILPKRTSVARQRLDALFAGADQPLPRAVLEVDFISAGALKLVAGTDLLTVAPAALLEDTGETGVAALPVGAVLPLTRDISLLSRRNAVWSPMMKAFRRVLKNRP</sequence>
<dbReference type="PANTHER" id="PTHR30419">
    <property type="entry name" value="HTH-TYPE TRANSCRIPTIONAL REGULATOR YBHD"/>
    <property type="match status" value="1"/>
</dbReference>
<dbReference type="GO" id="GO:0005829">
    <property type="term" value="C:cytosol"/>
    <property type="evidence" value="ECO:0007669"/>
    <property type="project" value="TreeGrafter"/>
</dbReference>
<gene>
    <name evidence="6" type="ORF">BAU07_05365</name>
</gene>
<protein>
    <submittedName>
        <fullName evidence="6">LysR family transcriptional regulator</fullName>
    </submittedName>
</protein>
<evidence type="ECO:0000256" key="1">
    <source>
        <dbReference type="ARBA" id="ARBA00009437"/>
    </source>
</evidence>
<dbReference type="InterPro" id="IPR005119">
    <property type="entry name" value="LysR_subst-bd"/>
</dbReference>
<evidence type="ECO:0000259" key="5">
    <source>
        <dbReference type="PROSITE" id="PS50931"/>
    </source>
</evidence>
<dbReference type="KEGG" id="bfz:BAU07_05365"/>
<dbReference type="PRINTS" id="PR00039">
    <property type="entry name" value="HTHLYSR"/>
</dbReference>
<evidence type="ECO:0000256" key="4">
    <source>
        <dbReference type="ARBA" id="ARBA00023163"/>
    </source>
</evidence>
<name>A0A193GBH1_9BORD</name>
<dbReference type="SUPFAM" id="SSF46785">
    <property type="entry name" value="Winged helix' DNA-binding domain"/>
    <property type="match status" value="1"/>
</dbReference>
<evidence type="ECO:0000256" key="2">
    <source>
        <dbReference type="ARBA" id="ARBA00023015"/>
    </source>
</evidence>
<organism evidence="6 7">
    <name type="scientific">Bordetella flabilis</name>
    <dbReference type="NCBI Taxonomy" id="463014"/>
    <lineage>
        <taxon>Bacteria</taxon>
        <taxon>Pseudomonadati</taxon>
        <taxon>Pseudomonadota</taxon>
        <taxon>Betaproteobacteria</taxon>
        <taxon>Burkholderiales</taxon>
        <taxon>Alcaligenaceae</taxon>
        <taxon>Bordetella</taxon>
    </lineage>
</organism>
<dbReference type="OrthoDB" id="8437302at2"/>
<dbReference type="GO" id="GO:0003677">
    <property type="term" value="F:DNA binding"/>
    <property type="evidence" value="ECO:0007669"/>
    <property type="project" value="UniProtKB-KW"/>
</dbReference>
<dbReference type="STRING" id="463014.BAU07_05365"/>
<dbReference type="PROSITE" id="PS50931">
    <property type="entry name" value="HTH_LYSR"/>
    <property type="match status" value="1"/>
</dbReference>
<dbReference type="Gene3D" id="1.10.10.10">
    <property type="entry name" value="Winged helix-like DNA-binding domain superfamily/Winged helix DNA-binding domain"/>
    <property type="match status" value="1"/>
</dbReference>
<dbReference type="EMBL" id="CP016172">
    <property type="protein sequence ID" value="ANN76624.1"/>
    <property type="molecule type" value="Genomic_DNA"/>
</dbReference>
<dbReference type="InterPro" id="IPR000847">
    <property type="entry name" value="LysR_HTH_N"/>
</dbReference>
<evidence type="ECO:0000256" key="3">
    <source>
        <dbReference type="ARBA" id="ARBA00023125"/>
    </source>
</evidence>